<keyword evidence="13" id="KW-1185">Reference proteome</keyword>
<dbReference type="InterPro" id="IPR044788">
    <property type="entry name" value="X8_dom_prot"/>
</dbReference>
<evidence type="ECO:0000256" key="4">
    <source>
        <dbReference type="ARBA" id="ARBA00022729"/>
    </source>
</evidence>
<evidence type="ECO:0000256" key="3">
    <source>
        <dbReference type="ARBA" id="ARBA00022622"/>
    </source>
</evidence>
<keyword evidence="3" id="KW-0336">GPI-anchor</keyword>
<dbReference type="Proteomes" id="UP001161247">
    <property type="component" value="Chromosome 4"/>
</dbReference>
<feature type="domain" description="X8" evidence="11">
    <location>
        <begin position="246"/>
        <end position="330"/>
    </location>
</feature>
<keyword evidence="7" id="KW-0325">Glycoprotein</keyword>
<keyword evidence="5" id="KW-0472">Membrane</keyword>
<dbReference type="InterPro" id="IPR012946">
    <property type="entry name" value="X8"/>
</dbReference>
<keyword evidence="6" id="KW-1015">Disulfide bond</keyword>
<organism evidence="12 13">
    <name type="scientific">Oldenlandia corymbosa var. corymbosa</name>
    <dbReference type="NCBI Taxonomy" id="529605"/>
    <lineage>
        <taxon>Eukaryota</taxon>
        <taxon>Viridiplantae</taxon>
        <taxon>Streptophyta</taxon>
        <taxon>Embryophyta</taxon>
        <taxon>Tracheophyta</taxon>
        <taxon>Spermatophyta</taxon>
        <taxon>Magnoliopsida</taxon>
        <taxon>eudicotyledons</taxon>
        <taxon>Gunneridae</taxon>
        <taxon>Pentapetalae</taxon>
        <taxon>asterids</taxon>
        <taxon>lamiids</taxon>
        <taxon>Gentianales</taxon>
        <taxon>Rubiaceae</taxon>
        <taxon>Rubioideae</taxon>
        <taxon>Spermacoceae</taxon>
        <taxon>Hedyotis-Oldenlandia complex</taxon>
        <taxon>Oldenlandia</taxon>
    </lineage>
</organism>
<evidence type="ECO:0000256" key="8">
    <source>
        <dbReference type="ARBA" id="ARBA00023288"/>
    </source>
</evidence>
<dbReference type="PRINTS" id="PR01217">
    <property type="entry name" value="PRICHEXTENSN"/>
</dbReference>
<accession>A0AAV1D736</accession>
<keyword evidence="8" id="KW-0449">Lipoprotein</keyword>
<feature type="region of interest" description="Disordered" evidence="9">
    <location>
        <begin position="195"/>
        <end position="217"/>
    </location>
</feature>
<feature type="signal peptide" evidence="10">
    <location>
        <begin position="1"/>
        <end position="27"/>
    </location>
</feature>
<evidence type="ECO:0000256" key="2">
    <source>
        <dbReference type="ARBA" id="ARBA00022475"/>
    </source>
</evidence>
<sequence>MMVGSRVFQRRLMCSFHLLFCLSSILAHCFFTQCGASRELSSMAISPPPPPNTRKSDAKLNGLMKLLLDMVKPLDDNPQQPTSSGTNSQPYGVGSPFTLPPYDSLAPIPLPQNTPPFCIYPSPPPGPTNPIPSPPVSYSPSFPFPNPNPSPTTPPYIGTPMPPAVVVPSPPESIPSPSTYIPSPSIPVFNPPTPVFNPPSPSSGGGSGGGGGGGGGFVPTPVFLPPIVYPPPAVPPPPYRAPSQAMWCVAKPAVPGPIIQEALNYACASGAECSELQPGGPCYEPNTLIAHASFAFNSYWQRTKVAGGTCGFGGIAILVTVDPSHDGCHFMYA</sequence>
<feature type="chain" id="PRO_5043426825" evidence="10">
    <location>
        <begin position="28"/>
        <end position="333"/>
    </location>
</feature>
<evidence type="ECO:0000313" key="13">
    <source>
        <dbReference type="Proteomes" id="UP001161247"/>
    </source>
</evidence>
<proteinExistence type="predicted"/>
<comment type="subcellular location">
    <subcellularLocation>
        <location evidence="1">Cell membrane</location>
        <topology evidence="1">Lipid-anchor</topology>
        <topology evidence="1">GPI-anchor</topology>
    </subcellularLocation>
</comment>
<dbReference type="AlphaFoldDB" id="A0AAV1D736"/>
<evidence type="ECO:0000256" key="9">
    <source>
        <dbReference type="SAM" id="MobiDB-lite"/>
    </source>
</evidence>
<evidence type="ECO:0000256" key="7">
    <source>
        <dbReference type="ARBA" id="ARBA00023180"/>
    </source>
</evidence>
<dbReference type="SMART" id="SM00768">
    <property type="entry name" value="X8"/>
    <property type="match status" value="1"/>
</dbReference>
<dbReference type="GO" id="GO:0098552">
    <property type="term" value="C:side of membrane"/>
    <property type="evidence" value="ECO:0007669"/>
    <property type="project" value="UniProtKB-KW"/>
</dbReference>
<dbReference type="PANTHER" id="PTHR31044">
    <property type="entry name" value="BETA-1,3 GLUCANASE"/>
    <property type="match status" value="1"/>
</dbReference>
<dbReference type="GO" id="GO:0009506">
    <property type="term" value="C:plasmodesma"/>
    <property type="evidence" value="ECO:0007669"/>
    <property type="project" value="UniProtKB-ARBA"/>
</dbReference>
<dbReference type="GO" id="GO:0005886">
    <property type="term" value="C:plasma membrane"/>
    <property type="evidence" value="ECO:0007669"/>
    <property type="project" value="UniProtKB-SubCell"/>
</dbReference>
<feature type="compositionally biased region" description="Polar residues" evidence="9">
    <location>
        <begin position="77"/>
        <end position="90"/>
    </location>
</feature>
<dbReference type="Gene3D" id="1.20.58.1040">
    <property type="match status" value="1"/>
</dbReference>
<dbReference type="EMBL" id="OX459121">
    <property type="protein sequence ID" value="CAI9102632.1"/>
    <property type="molecule type" value="Genomic_DNA"/>
</dbReference>
<evidence type="ECO:0000313" key="12">
    <source>
        <dbReference type="EMBL" id="CAI9102632.1"/>
    </source>
</evidence>
<evidence type="ECO:0000256" key="5">
    <source>
        <dbReference type="ARBA" id="ARBA00023136"/>
    </source>
</evidence>
<protein>
    <submittedName>
        <fullName evidence="12">OLC1v1000929C1</fullName>
    </submittedName>
</protein>
<keyword evidence="2" id="KW-1003">Cell membrane</keyword>
<gene>
    <name evidence="12" type="ORF">OLC1_LOCUS11951</name>
</gene>
<dbReference type="Pfam" id="PF07983">
    <property type="entry name" value="X8"/>
    <property type="match status" value="1"/>
</dbReference>
<evidence type="ECO:0000256" key="1">
    <source>
        <dbReference type="ARBA" id="ARBA00004609"/>
    </source>
</evidence>
<evidence type="ECO:0000256" key="6">
    <source>
        <dbReference type="ARBA" id="ARBA00023157"/>
    </source>
</evidence>
<evidence type="ECO:0000259" key="11">
    <source>
        <dbReference type="SMART" id="SM00768"/>
    </source>
</evidence>
<keyword evidence="4 10" id="KW-0732">Signal</keyword>
<reference evidence="12" key="1">
    <citation type="submission" date="2023-03" db="EMBL/GenBank/DDBJ databases">
        <authorList>
            <person name="Julca I."/>
        </authorList>
    </citation>
    <scope>NUCLEOTIDE SEQUENCE</scope>
</reference>
<evidence type="ECO:0000256" key="10">
    <source>
        <dbReference type="SAM" id="SignalP"/>
    </source>
</evidence>
<dbReference type="PANTHER" id="PTHR31044:SF28">
    <property type="entry name" value="CARBOHYDRATE-BINDING X8 DOMAIN SUPERFAMILY PROTEIN"/>
    <property type="match status" value="1"/>
</dbReference>
<dbReference type="FunFam" id="1.20.58.1040:FF:000001">
    <property type="entry name" value="Glucan endo-1,3-beta-glucosidase 4"/>
    <property type="match status" value="1"/>
</dbReference>
<feature type="region of interest" description="Disordered" evidence="9">
    <location>
        <begin position="73"/>
        <end position="96"/>
    </location>
</feature>
<feature type="compositionally biased region" description="Gly residues" evidence="9">
    <location>
        <begin position="203"/>
        <end position="217"/>
    </location>
</feature>
<name>A0AAV1D736_OLDCO</name>